<feature type="compositionally biased region" description="Basic residues" evidence="1">
    <location>
        <begin position="449"/>
        <end position="461"/>
    </location>
</feature>
<feature type="compositionally biased region" description="Polar residues" evidence="1">
    <location>
        <begin position="695"/>
        <end position="705"/>
    </location>
</feature>
<feature type="compositionally biased region" description="Low complexity" evidence="1">
    <location>
        <begin position="61"/>
        <end position="70"/>
    </location>
</feature>
<protein>
    <submittedName>
        <fullName evidence="2">Uncharacterized protein</fullName>
    </submittedName>
</protein>
<feature type="region of interest" description="Disordered" evidence="1">
    <location>
        <begin position="48"/>
        <end position="90"/>
    </location>
</feature>
<feature type="compositionally biased region" description="Polar residues" evidence="1">
    <location>
        <begin position="434"/>
        <end position="448"/>
    </location>
</feature>
<feature type="region of interest" description="Disordered" evidence="1">
    <location>
        <begin position="178"/>
        <end position="213"/>
    </location>
</feature>
<accession>A0AAD3YA25</accession>
<feature type="compositionally biased region" description="Polar residues" evidence="1">
    <location>
        <begin position="544"/>
        <end position="565"/>
    </location>
</feature>
<proteinExistence type="predicted"/>
<evidence type="ECO:0000313" key="2">
    <source>
        <dbReference type="EMBL" id="GMK55506.1"/>
    </source>
</evidence>
<sequence>MTQYGNVGYHDIFYLVRLELQFPPSTVPLPHPSPSVARRLKVADYPFWDNQRMSPPHRPASISSGSTGSTQTARPPRAHDNSTATFSPPISARTAFKVPGALLAIEHLPSQSRNLTVSSRTALKVPGALLNPPTGSNDMPFKSRKAGKATNRGFGNPFAAMYATAASVPASIAVATDTRLHGHRNTPQRSAKAKAKDSEAEDPAEKDPVSTCDVSVSHTLTKSVHDKPAEVTRAGQFSSDPPLLERHVPSLLRTPAPLQDSRPESGLLPNNPSILSMRYGDKKQPFMTPPVPGTVDGGSDYYGYWPDYSFGAGKHLSESHTRSFGEEDDTIRQLFNALPVEAQALAYARLGQQRDRERRIAAKRQQAVMCEQEAEACIEHELREKERTRVERERVAQRVLDRCKLERPDCGEHDAYDGASFSSSPSCTVPPVGTRQQSADTASLQRQTSHQRRVSLPRRRLSPQEELEAQIAQLIEAQTLPPRPPRAPAPSRRQSMRGPLPDSPTVFPLYDGPPRALSDPAAPRAFVPPRPAHGPDPAWPPRARNTSASYSPDLPTSSSERAGLSSLVSTPRTRAAGGDVEVRAAIAAKIKALQEALETLDVNADGDVPEITGPELSMPKRAAIYSLNTTPAHSPTAITSNAAREPSPEDPLSGPDTSFGWMQEVPEWLQPQAAGTEDSSTRTVGTGKHSRRTSMHSPQSSQSIPTPRAGLHSTLRPRAVRPDDILGLDEALHPRATPTGPAGQLPGAGERDTSSEGDHVDYDRRTLPSPPPEYATIGPDFSMTGFR</sequence>
<organism evidence="2 3">
    <name type="scientific">Cutaneotrichosporon spelunceum</name>
    <dbReference type="NCBI Taxonomy" id="1672016"/>
    <lineage>
        <taxon>Eukaryota</taxon>
        <taxon>Fungi</taxon>
        <taxon>Dikarya</taxon>
        <taxon>Basidiomycota</taxon>
        <taxon>Agaricomycotina</taxon>
        <taxon>Tremellomycetes</taxon>
        <taxon>Trichosporonales</taxon>
        <taxon>Trichosporonaceae</taxon>
        <taxon>Cutaneotrichosporon</taxon>
    </lineage>
</organism>
<dbReference type="EMBL" id="BTCM01000002">
    <property type="protein sequence ID" value="GMK55506.1"/>
    <property type="molecule type" value="Genomic_DNA"/>
</dbReference>
<dbReference type="AlphaFoldDB" id="A0AAD3YA25"/>
<comment type="caution">
    <text evidence="2">The sequence shown here is derived from an EMBL/GenBank/DDBJ whole genome shotgun (WGS) entry which is preliminary data.</text>
</comment>
<evidence type="ECO:0000256" key="1">
    <source>
        <dbReference type="SAM" id="MobiDB-lite"/>
    </source>
</evidence>
<reference evidence="2" key="2">
    <citation type="submission" date="2023-06" db="EMBL/GenBank/DDBJ databases">
        <authorList>
            <person name="Kobayashi Y."/>
            <person name="Kayamori A."/>
            <person name="Aoki K."/>
            <person name="Shiwa Y."/>
            <person name="Fujita N."/>
            <person name="Sugita T."/>
            <person name="Iwasaki W."/>
            <person name="Tanaka N."/>
            <person name="Takashima M."/>
        </authorList>
    </citation>
    <scope>NUCLEOTIDE SEQUENCE</scope>
    <source>
        <strain evidence="2">HIS016</strain>
    </source>
</reference>
<keyword evidence="3" id="KW-1185">Reference proteome</keyword>
<feature type="region of interest" description="Disordered" evidence="1">
    <location>
        <begin position="413"/>
        <end position="565"/>
    </location>
</feature>
<feature type="compositionally biased region" description="Polar residues" evidence="1">
    <location>
        <begin position="631"/>
        <end position="642"/>
    </location>
</feature>
<feature type="compositionally biased region" description="Basic and acidic residues" evidence="1">
    <location>
        <begin position="749"/>
        <end position="766"/>
    </location>
</feature>
<feature type="compositionally biased region" description="Basic and acidic residues" evidence="1">
    <location>
        <begin position="194"/>
        <end position="208"/>
    </location>
</feature>
<gene>
    <name evidence="2" type="ORF">CspeluHIS016_0205620</name>
</gene>
<feature type="region of interest" description="Disordered" evidence="1">
    <location>
        <begin position="631"/>
        <end position="787"/>
    </location>
</feature>
<dbReference type="Proteomes" id="UP001222932">
    <property type="component" value="Unassembled WGS sequence"/>
</dbReference>
<feature type="compositionally biased region" description="Pro residues" evidence="1">
    <location>
        <begin position="526"/>
        <end position="540"/>
    </location>
</feature>
<name>A0AAD3YA25_9TREE</name>
<evidence type="ECO:0000313" key="3">
    <source>
        <dbReference type="Proteomes" id="UP001222932"/>
    </source>
</evidence>
<reference evidence="2" key="1">
    <citation type="journal article" date="2023" name="BMC Genomics">
        <title>Chromosome-level genome assemblies of Cutaneotrichosporon spp. (Trichosporonales, Basidiomycota) reveal imbalanced evolution between nucleotide sequences and chromosome synteny.</title>
        <authorList>
            <person name="Kobayashi Y."/>
            <person name="Kayamori A."/>
            <person name="Aoki K."/>
            <person name="Shiwa Y."/>
            <person name="Matsutani M."/>
            <person name="Fujita N."/>
            <person name="Sugita T."/>
            <person name="Iwasaki W."/>
            <person name="Tanaka N."/>
            <person name="Takashima M."/>
        </authorList>
    </citation>
    <scope>NUCLEOTIDE SEQUENCE</scope>
    <source>
        <strain evidence="2">HIS016</strain>
    </source>
</reference>